<dbReference type="Proteomes" id="UP000214688">
    <property type="component" value="Chromosome"/>
</dbReference>
<accession>A0A223D4C2</accession>
<sequence>MARKYLGRKRRREERRLLPHVPSDFIVPPRNPPGFGIVRKEHFEETPLITGQIYFDDPFYNVISPPPFGPADPAYPQWLNVMQKAKERDEKCPIRGETPPCQAAREAYLEAARQYAYVLDRVYGLNRVQPDQTGQPANKRRDRT</sequence>
<reference evidence="1 2" key="1">
    <citation type="journal article" date="2015" name="Int. J. Syst. Evol. Microbiol.">
        <title>Tumebacillus algifaecis sp. nov., isolated from decomposing algal scum.</title>
        <authorList>
            <person name="Wu Y.F."/>
            <person name="Zhang B."/>
            <person name="Xing P."/>
            <person name="Wu Q.L."/>
            <person name="Liu S.J."/>
        </authorList>
    </citation>
    <scope>NUCLEOTIDE SEQUENCE [LARGE SCALE GENOMIC DNA]</scope>
    <source>
        <strain evidence="1 2">THMBR28</strain>
    </source>
</reference>
<evidence type="ECO:0000313" key="2">
    <source>
        <dbReference type="Proteomes" id="UP000214688"/>
    </source>
</evidence>
<dbReference type="KEGG" id="tab:CIG75_16440"/>
<dbReference type="AlphaFoldDB" id="A0A223D4C2"/>
<keyword evidence="2" id="KW-1185">Reference proteome</keyword>
<dbReference type="OrthoDB" id="2382304at2"/>
<gene>
    <name evidence="1" type="ORF">CIG75_16440</name>
</gene>
<organism evidence="1 2">
    <name type="scientific">Tumebacillus algifaecis</name>
    <dbReference type="NCBI Taxonomy" id="1214604"/>
    <lineage>
        <taxon>Bacteria</taxon>
        <taxon>Bacillati</taxon>
        <taxon>Bacillota</taxon>
        <taxon>Bacilli</taxon>
        <taxon>Bacillales</taxon>
        <taxon>Alicyclobacillaceae</taxon>
        <taxon>Tumebacillus</taxon>
    </lineage>
</organism>
<proteinExistence type="predicted"/>
<dbReference type="RefSeq" id="WP_094237618.1">
    <property type="nucleotide sequence ID" value="NZ_CP022657.1"/>
</dbReference>
<protein>
    <submittedName>
        <fullName evidence="1">Uncharacterized protein</fullName>
    </submittedName>
</protein>
<name>A0A223D4C2_9BACL</name>
<dbReference type="EMBL" id="CP022657">
    <property type="protein sequence ID" value="ASS76385.1"/>
    <property type="molecule type" value="Genomic_DNA"/>
</dbReference>
<evidence type="ECO:0000313" key="1">
    <source>
        <dbReference type="EMBL" id="ASS76385.1"/>
    </source>
</evidence>